<protein>
    <submittedName>
        <fullName evidence="8">Uncharacterized protein</fullName>
    </submittedName>
</protein>
<keyword evidence="5" id="KW-0411">Iron-sulfur</keyword>
<dbReference type="GO" id="GO:0051537">
    <property type="term" value="F:2 iron, 2 sulfur cluster binding"/>
    <property type="evidence" value="ECO:0007669"/>
    <property type="project" value="UniProtKB-KW"/>
</dbReference>
<name>A0AAN8X1Q4_HALRR</name>
<proteinExistence type="predicted"/>
<dbReference type="PANTHER" id="PTHR45444:SF3">
    <property type="entry name" value="XANTHINE DEHYDROGENASE"/>
    <property type="match status" value="1"/>
</dbReference>
<evidence type="ECO:0000256" key="2">
    <source>
        <dbReference type="ARBA" id="ARBA00022723"/>
    </source>
</evidence>
<dbReference type="AlphaFoldDB" id="A0AAN8X1Q4"/>
<gene>
    <name evidence="8" type="ORF">SK128_014346</name>
</gene>
<evidence type="ECO:0000256" key="1">
    <source>
        <dbReference type="ARBA" id="ARBA00022714"/>
    </source>
</evidence>
<keyword evidence="4" id="KW-0408">Iron</keyword>
<dbReference type="InterPro" id="IPR036884">
    <property type="entry name" value="2Fe-2S-bd_dom_sf"/>
</dbReference>
<feature type="domain" description="2Fe-2S ferredoxin-type" evidence="6">
    <location>
        <begin position="15"/>
        <end position="68"/>
    </location>
</feature>
<dbReference type="Pfam" id="PF01799">
    <property type="entry name" value="Fer2_2"/>
    <property type="match status" value="1"/>
</dbReference>
<dbReference type="GO" id="GO:0005506">
    <property type="term" value="F:iron ion binding"/>
    <property type="evidence" value="ECO:0007669"/>
    <property type="project" value="InterPro"/>
</dbReference>
<dbReference type="PROSITE" id="PS00197">
    <property type="entry name" value="2FE2S_FER_1"/>
    <property type="match status" value="1"/>
</dbReference>
<comment type="caution">
    <text evidence="8">The sequence shown here is derived from an EMBL/GenBank/DDBJ whole genome shotgun (WGS) entry which is preliminary data.</text>
</comment>
<dbReference type="InterPro" id="IPR006058">
    <property type="entry name" value="2Fe2S_fd_BS"/>
</dbReference>
<evidence type="ECO:0000256" key="5">
    <source>
        <dbReference type="ARBA" id="ARBA00023014"/>
    </source>
</evidence>
<dbReference type="InterPro" id="IPR036010">
    <property type="entry name" value="2Fe-2S_ferredoxin-like_sf"/>
</dbReference>
<dbReference type="EMBL" id="JAXCGZ010015362">
    <property type="protein sequence ID" value="KAK7070444.1"/>
    <property type="molecule type" value="Genomic_DNA"/>
</dbReference>
<evidence type="ECO:0000259" key="6">
    <source>
        <dbReference type="Pfam" id="PF00111"/>
    </source>
</evidence>
<sequence>MGEKYTVDGDIPPWTRLVDFLREKAKLCGTKVVCREAGCGICTVVITRPDLEHEGRYKTYSVPSCQTLLYACDGWSIESVENLGDRFTGYHSLQKALHGFTGTQCGYCSPGMIMHMYGQIQNGPLTMSQVERSLDGNLCRCTGYRPILDAFKSFAVDADQVLKNKLTDIERQ</sequence>
<dbReference type="SUPFAM" id="SSF54292">
    <property type="entry name" value="2Fe-2S ferredoxin-like"/>
    <property type="match status" value="1"/>
</dbReference>
<keyword evidence="1" id="KW-0001">2Fe-2S</keyword>
<keyword evidence="2" id="KW-0479">Metal-binding</keyword>
<accession>A0AAN8X1Q4</accession>
<dbReference type="InterPro" id="IPR002888">
    <property type="entry name" value="2Fe-2S-bd"/>
</dbReference>
<keyword evidence="3" id="KW-0560">Oxidoreductase</keyword>
<dbReference type="Gene3D" id="1.10.150.120">
    <property type="entry name" value="[2Fe-2S]-binding domain"/>
    <property type="match status" value="1"/>
</dbReference>
<dbReference type="InterPro" id="IPR001041">
    <property type="entry name" value="2Fe-2S_ferredoxin-type"/>
</dbReference>
<dbReference type="InterPro" id="IPR012675">
    <property type="entry name" value="Beta-grasp_dom_sf"/>
</dbReference>
<evidence type="ECO:0000259" key="7">
    <source>
        <dbReference type="Pfam" id="PF01799"/>
    </source>
</evidence>
<evidence type="ECO:0000256" key="3">
    <source>
        <dbReference type="ARBA" id="ARBA00023002"/>
    </source>
</evidence>
<dbReference type="CDD" id="cd00207">
    <property type="entry name" value="fer2"/>
    <property type="match status" value="1"/>
</dbReference>
<dbReference type="GO" id="GO:0016491">
    <property type="term" value="F:oxidoreductase activity"/>
    <property type="evidence" value="ECO:0007669"/>
    <property type="project" value="UniProtKB-KW"/>
</dbReference>
<evidence type="ECO:0000313" key="9">
    <source>
        <dbReference type="Proteomes" id="UP001381693"/>
    </source>
</evidence>
<reference evidence="8 9" key="1">
    <citation type="submission" date="2023-11" db="EMBL/GenBank/DDBJ databases">
        <title>Halocaridina rubra genome assembly.</title>
        <authorList>
            <person name="Smith C."/>
        </authorList>
    </citation>
    <scope>NUCLEOTIDE SEQUENCE [LARGE SCALE GENOMIC DNA]</scope>
    <source>
        <strain evidence="8">EP-1</strain>
        <tissue evidence="8">Whole</tissue>
    </source>
</reference>
<dbReference type="Gene3D" id="3.10.20.30">
    <property type="match status" value="1"/>
</dbReference>
<organism evidence="8 9">
    <name type="scientific">Halocaridina rubra</name>
    <name type="common">Hawaiian red shrimp</name>
    <dbReference type="NCBI Taxonomy" id="373956"/>
    <lineage>
        <taxon>Eukaryota</taxon>
        <taxon>Metazoa</taxon>
        <taxon>Ecdysozoa</taxon>
        <taxon>Arthropoda</taxon>
        <taxon>Crustacea</taxon>
        <taxon>Multicrustacea</taxon>
        <taxon>Malacostraca</taxon>
        <taxon>Eumalacostraca</taxon>
        <taxon>Eucarida</taxon>
        <taxon>Decapoda</taxon>
        <taxon>Pleocyemata</taxon>
        <taxon>Caridea</taxon>
        <taxon>Atyoidea</taxon>
        <taxon>Atyidae</taxon>
        <taxon>Halocaridina</taxon>
    </lineage>
</organism>
<evidence type="ECO:0000313" key="8">
    <source>
        <dbReference type="EMBL" id="KAK7070444.1"/>
    </source>
</evidence>
<evidence type="ECO:0000256" key="4">
    <source>
        <dbReference type="ARBA" id="ARBA00023004"/>
    </source>
</evidence>
<keyword evidence="9" id="KW-1185">Reference proteome</keyword>
<dbReference type="SUPFAM" id="SSF47741">
    <property type="entry name" value="CO dehydrogenase ISP C-domain like"/>
    <property type="match status" value="1"/>
</dbReference>
<dbReference type="Proteomes" id="UP001381693">
    <property type="component" value="Unassembled WGS sequence"/>
</dbReference>
<dbReference type="Pfam" id="PF00111">
    <property type="entry name" value="Fer2"/>
    <property type="match status" value="1"/>
</dbReference>
<dbReference type="InterPro" id="IPR016208">
    <property type="entry name" value="Ald_Oxase/xanthine_DH-like"/>
</dbReference>
<feature type="domain" description="[2Fe-2S]-binding" evidence="7">
    <location>
        <begin position="80"/>
        <end position="152"/>
    </location>
</feature>
<dbReference type="PANTHER" id="PTHR45444">
    <property type="entry name" value="XANTHINE DEHYDROGENASE"/>
    <property type="match status" value="1"/>
</dbReference>